<proteinExistence type="predicted"/>
<dbReference type="EMBL" id="UINC01170578">
    <property type="protein sequence ID" value="SVD74696.1"/>
    <property type="molecule type" value="Genomic_DNA"/>
</dbReference>
<dbReference type="PANTHER" id="PTHR20883:SF48">
    <property type="entry name" value="ECTOINE DIOXYGENASE"/>
    <property type="match status" value="1"/>
</dbReference>
<dbReference type="Pfam" id="PF05721">
    <property type="entry name" value="PhyH"/>
    <property type="match status" value="1"/>
</dbReference>
<dbReference type="InterPro" id="IPR008775">
    <property type="entry name" value="Phytyl_CoA_dOase-like"/>
</dbReference>
<name>A0A382XUJ4_9ZZZZ</name>
<dbReference type="PANTHER" id="PTHR20883">
    <property type="entry name" value="PHYTANOYL-COA DIOXYGENASE DOMAIN CONTAINING 1"/>
    <property type="match status" value="1"/>
</dbReference>
<reference evidence="1" key="1">
    <citation type="submission" date="2018-05" db="EMBL/GenBank/DDBJ databases">
        <authorList>
            <person name="Lanie J.A."/>
            <person name="Ng W.-L."/>
            <person name="Kazmierczak K.M."/>
            <person name="Andrzejewski T.M."/>
            <person name="Davidsen T.M."/>
            <person name="Wayne K.J."/>
            <person name="Tettelin H."/>
            <person name="Glass J.I."/>
            <person name="Rusch D."/>
            <person name="Podicherti R."/>
            <person name="Tsui H.-C.T."/>
            <person name="Winkler M.E."/>
        </authorList>
    </citation>
    <scope>NUCLEOTIDE SEQUENCE</scope>
</reference>
<organism evidence="1">
    <name type="scientific">marine metagenome</name>
    <dbReference type="NCBI Taxonomy" id="408172"/>
    <lineage>
        <taxon>unclassified sequences</taxon>
        <taxon>metagenomes</taxon>
        <taxon>ecological metagenomes</taxon>
    </lineage>
</organism>
<dbReference type="Gene3D" id="2.60.120.620">
    <property type="entry name" value="q2cbj1_9rhob like domain"/>
    <property type="match status" value="1"/>
</dbReference>
<sequence>MHQRLSGRLDWRLTSQDVQIVRKIQPINDLSLAFTKAIEEERIVEPLRQIMGDEPVLIEEKLNGKQPLTQKIEGLPIRQIDDAFPVHNDWAYYAAQNYPQNVLSSALLLDDCTTENGPLRIWPGSHKLHLEHERVDNGLQVREELIDHEGGIDLLAPAGSFMIFHVLAAHNSRPNVSGRPRRLMIYSHCPASANMPFDVRNGPSRLRESPYESEYMRAVTRGDFKNPFAAPTYS</sequence>
<evidence type="ECO:0008006" key="2">
    <source>
        <dbReference type="Google" id="ProtNLM"/>
    </source>
</evidence>
<gene>
    <name evidence="1" type="ORF">METZ01_LOCUS427550</name>
</gene>
<protein>
    <recommendedName>
        <fullName evidence="2">Phytanoyl-CoA dioxygenase</fullName>
    </recommendedName>
</protein>
<dbReference type="GO" id="GO:0016491">
    <property type="term" value="F:oxidoreductase activity"/>
    <property type="evidence" value="ECO:0007669"/>
    <property type="project" value="UniProtKB-ARBA"/>
</dbReference>
<dbReference type="GO" id="GO:0046872">
    <property type="term" value="F:metal ion binding"/>
    <property type="evidence" value="ECO:0007669"/>
    <property type="project" value="UniProtKB-ARBA"/>
</dbReference>
<accession>A0A382XUJ4</accession>
<dbReference type="SUPFAM" id="SSF51197">
    <property type="entry name" value="Clavaminate synthase-like"/>
    <property type="match status" value="1"/>
</dbReference>
<evidence type="ECO:0000313" key="1">
    <source>
        <dbReference type="EMBL" id="SVD74696.1"/>
    </source>
</evidence>
<dbReference type="AlphaFoldDB" id="A0A382XUJ4"/>